<comment type="subcellular location">
    <subcellularLocation>
        <location evidence="2">Spore coat</location>
    </subcellularLocation>
</comment>
<dbReference type="InterPro" id="IPR012851">
    <property type="entry name" value="Spore_coat_CotF-like"/>
</dbReference>
<dbReference type="PANTHER" id="PTHR39183">
    <property type="entry name" value="SPORE COAT PROTEIN F-LIKE PROTEIN YHCQ"/>
    <property type="match status" value="1"/>
</dbReference>
<gene>
    <name evidence="4" type="ORF">SDC9_94439</name>
</gene>
<dbReference type="PANTHER" id="PTHR39183:SF1">
    <property type="entry name" value="SPORE COAT PROTEIN F-LIKE PROTEIN YHCQ"/>
    <property type="match status" value="1"/>
</dbReference>
<evidence type="ECO:0000256" key="1">
    <source>
        <dbReference type="ARBA" id="ARBA00022969"/>
    </source>
</evidence>
<evidence type="ECO:0000256" key="3">
    <source>
        <dbReference type="ARBA" id="ARBA00024344"/>
    </source>
</evidence>
<accession>A0A645A3G3</accession>
<reference evidence="4" key="1">
    <citation type="submission" date="2019-08" db="EMBL/GenBank/DDBJ databases">
        <authorList>
            <person name="Kucharzyk K."/>
            <person name="Murdoch R.W."/>
            <person name="Higgins S."/>
            <person name="Loffler F."/>
        </authorList>
    </citation>
    <scope>NUCLEOTIDE SEQUENCE</scope>
</reference>
<protein>
    <recommendedName>
        <fullName evidence="5">Spore coat protein F</fullName>
    </recommendedName>
</protein>
<dbReference type="AlphaFoldDB" id="A0A645A3G3"/>
<evidence type="ECO:0008006" key="5">
    <source>
        <dbReference type="Google" id="ProtNLM"/>
    </source>
</evidence>
<name>A0A645A3G3_9ZZZZ</name>
<dbReference type="Pfam" id="PF07875">
    <property type="entry name" value="Coat_F"/>
    <property type="match status" value="1"/>
</dbReference>
<comment type="similarity">
    <text evidence="3">Belongs to the CotF family.</text>
</comment>
<dbReference type="InterPro" id="IPR012347">
    <property type="entry name" value="Ferritin-like"/>
</dbReference>
<dbReference type="GO" id="GO:0030435">
    <property type="term" value="P:sporulation resulting in formation of a cellular spore"/>
    <property type="evidence" value="ECO:0007669"/>
    <property type="project" value="UniProtKB-KW"/>
</dbReference>
<evidence type="ECO:0000313" key="4">
    <source>
        <dbReference type="EMBL" id="MPM47725.1"/>
    </source>
</evidence>
<dbReference type="Gene3D" id="1.20.1260.10">
    <property type="match status" value="1"/>
</dbReference>
<evidence type="ECO:0000256" key="2">
    <source>
        <dbReference type="ARBA" id="ARBA00024325"/>
    </source>
</evidence>
<dbReference type="EMBL" id="VSSQ01011792">
    <property type="protein sequence ID" value="MPM47725.1"/>
    <property type="molecule type" value="Genomic_DNA"/>
</dbReference>
<sequence>MINDYLEVRNAEGMPNLVDNTVALQFLLLAKTGVRNCAMALTEAATPEVREVLITQLENAINLHEEIANLMIRKGWFHPFDLNEQFRLDLKSSQTTVEIAKMDLFPGDTSRLGMFATPYK</sequence>
<comment type="caution">
    <text evidence="4">The sequence shown here is derived from an EMBL/GenBank/DDBJ whole genome shotgun (WGS) entry which is preliminary data.</text>
</comment>
<keyword evidence="1" id="KW-0749">Sporulation</keyword>
<proteinExistence type="inferred from homology"/>
<organism evidence="4">
    <name type="scientific">bioreactor metagenome</name>
    <dbReference type="NCBI Taxonomy" id="1076179"/>
    <lineage>
        <taxon>unclassified sequences</taxon>
        <taxon>metagenomes</taxon>
        <taxon>ecological metagenomes</taxon>
    </lineage>
</organism>